<keyword evidence="3" id="KW-1185">Reference proteome</keyword>
<evidence type="ECO:0000259" key="1">
    <source>
        <dbReference type="Pfam" id="PF18962"/>
    </source>
</evidence>
<comment type="caution">
    <text evidence="2">The sequence shown here is derived from an EMBL/GenBank/DDBJ whole genome shotgun (WGS) entry which is preliminary data.</text>
</comment>
<gene>
    <name evidence="2" type="ORF">DYBT9623_01500</name>
</gene>
<organism evidence="2 3">
    <name type="scientific">Dyadobacter linearis</name>
    <dbReference type="NCBI Taxonomy" id="2823330"/>
    <lineage>
        <taxon>Bacteria</taxon>
        <taxon>Pseudomonadati</taxon>
        <taxon>Bacteroidota</taxon>
        <taxon>Cytophagia</taxon>
        <taxon>Cytophagales</taxon>
        <taxon>Spirosomataceae</taxon>
        <taxon>Dyadobacter</taxon>
    </lineage>
</organism>
<dbReference type="Proteomes" id="UP000679725">
    <property type="component" value="Unassembled WGS sequence"/>
</dbReference>
<name>A0ABN7R6F9_9BACT</name>
<reference evidence="2 3" key="1">
    <citation type="submission" date="2021-04" db="EMBL/GenBank/DDBJ databases">
        <authorList>
            <person name="Rodrigo-Torres L."/>
            <person name="Arahal R. D."/>
            <person name="Lucena T."/>
        </authorList>
    </citation>
    <scope>NUCLEOTIDE SEQUENCE [LARGE SCALE GENOMIC DNA]</scope>
    <source>
        <strain evidence="2 3">CECT 9623</strain>
    </source>
</reference>
<accession>A0ABN7R6F9</accession>
<dbReference type="EMBL" id="CAJRAU010000002">
    <property type="protein sequence ID" value="CAG5068768.1"/>
    <property type="molecule type" value="Genomic_DNA"/>
</dbReference>
<dbReference type="Pfam" id="PF18962">
    <property type="entry name" value="Por_Secre_tail"/>
    <property type="match status" value="1"/>
</dbReference>
<sequence length="134" mass="15130">MNKTSLLKFYILTTVFTCGKVLAQQPAEEVGAKHESKIFFYPDQQEATLLFRSELVFFPNPASNDVAITVKGVAERVLGEGFEMKIYNQAGLLMNKRNWSAGQKLNVSQFTSGTYVIVITRENQIYSQKLVVKK</sequence>
<proteinExistence type="predicted"/>
<evidence type="ECO:0000313" key="3">
    <source>
        <dbReference type="Proteomes" id="UP000679725"/>
    </source>
</evidence>
<dbReference type="NCBIfam" id="TIGR04183">
    <property type="entry name" value="Por_Secre_tail"/>
    <property type="match status" value="1"/>
</dbReference>
<evidence type="ECO:0000313" key="2">
    <source>
        <dbReference type="EMBL" id="CAG5068768.1"/>
    </source>
</evidence>
<feature type="domain" description="Secretion system C-terminal sorting" evidence="1">
    <location>
        <begin position="58"/>
        <end position="132"/>
    </location>
</feature>
<dbReference type="InterPro" id="IPR026444">
    <property type="entry name" value="Secre_tail"/>
</dbReference>
<protein>
    <recommendedName>
        <fullName evidence="1">Secretion system C-terminal sorting domain-containing protein</fullName>
    </recommendedName>
</protein>